<evidence type="ECO:0000259" key="1">
    <source>
        <dbReference type="Pfam" id="PF00534"/>
    </source>
</evidence>
<dbReference type="SUPFAM" id="SSF53756">
    <property type="entry name" value="UDP-Glycosyltransferase/glycogen phosphorylase"/>
    <property type="match status" value="1"/>
</dbReference>
<keyword evidence="3" id="KW-0808">Transferase</keyword>
<dbReference type="Pfam" id="PF13439">
    <property type="entry name" value="Glyco_transf_4"/>
    <property type="match status" value="1"/>
</dbReference>
<feature type="domain" description="Glycosyltransferase subfamily 4-like N-terminal" evidence="2">
    <location>
        <begin position="19"/>
        <end position="182"/>
    </location>
</feature>
<accession>A0A246GGG3</accession>
<dbReference type="InterPro" id="IPR050194">
    <property type="entry name" value="Glycosyltransferase_grp1"/>
</dbReference>
<dbReference type="Gene3D" id="3.40.50.2000">
    <property type="entry name" value="Glycogen Phosphorylase B"/>
    <property type="match status" value="2"/>
</dbReference>
<comment type="caution">
    <text evidence="3">The sequence shown here is derived from an EMBL/GenBank/DDBJ whole genome shotgun (WGS) entry which is preliminary data.</text>
</comment>
<feature type="domain" description="Glycosyl transferase family 1" evidence="1">
    <location>
        <begin position="186"/>
        <end position="357"/>
    </location>
</feature>
<evidence type="ECO:0000259" key="2">
    <source>
        <dbReference type="Pfam" id="PF13439"/>
    </source>
</evidence>
<dbReference type="GO" id="GO:0016757">
    <property type="term" value="F:glycosyltransferase activity"/>
    <property type="evidence" value="ECO:0007669"/>
    <property type="project" value="InterPro"/>
</dbReference>
<dbReference type="Proteomes" id="UP000197768">
    <property type="component" value="Unassembled WGS sequence"/>
</dbReference>
<dbReference type="EMBL" id="MTCZ01000140">
    <property type="protein sequence ID" value="OWP83255.1"/>
    <property type="molecule type" value="Genomic_DNA"/>
</dbReference>
<dbReference type="PANTHER" id="PTHR45947">
    <property type="entry name" value="SULFOQUINOVOSYL TRANSFERASE SQD2"/>
    <property type="match status" value="1"/>
</dbReference>
<gene>
    <name evidence="3" type="ORF">BWK59_11470</name>
</gene>
<dbReference type="PANTHER" id="PTHR45947:SF3">
    <property type="entry name" value="SULFOQUINOVOSYL TRANSFERASE SQD2"/>
    <property type="match status" value="1"/>
</dbReference>
<name>A0A246GGG3_9FLAO</name>
<dbReference type="AlphaFoldDB" id="A0A246GGG3"/>
<organism evidence="3 4">
    <name type="scientific">Flavobacterium davisii</name>
    <dbReference type="NCBI Taxonomy" id="2906077"/>
    <lineage>
        <taxon>Bacteria</taxon>
        <taxon>Pseudomonadati</taxon>
        <taxon>Bacteroidota</taxon>
        <taxon>Flavobacteriia</taxon>
        <taxon>Flavobacteriales</taxon>
        <taxon>Flavobacteriaceae</taxon>
        <taxon>Flavobacterium</taxon>
    </lineage>
</organism>
<sequence>MHIAFLTPEYPHLKIKHSGGLGTSIQNLVLALIAKEVKVTIFIYGQPKFEVFQENGIVFHLIYDKEYPFGKWFFYRRYIQKYINKVIQSEKIDLIEAPDWTGITAFMRFKSPLVIRFHGSDTYFCHVEKRKQKIKNRLFETLAIRKANGYIAPTKYAGEISAKLFGLHKKKIKTIHYGLDLTQFNNKHPERFDKGLLLYIGTIIRKKGVFELPGIFHRVRKEFPEIKLILIGNDSGDIATGNKSTWELVQQQFHENDLKQVFYLGKMPYTEVQNYIQKANVCIFPTYAETLGMVTIESMAMQKAVVNSNIGWAQELMEDGKSGFLVYPSHHEEYANKITYLLDDTELSKMIGENARKFVEDKFDITNIVKQNISFYNNLLKK</sequence>
<dbReference type="CDD" id="cd03801">
    <property type="entry name" value="GT4_PimA-like"/>
    <property type="match status" value="1"/>
</dbReference>
<evidence type="ECO:0000313" key="4">
    <source>
        <dbReference type="Proteomes" id="UP000197768"/>
    </source>
</evidence>
<dbReference type="RefSeq" id="WP_088394025.1">
    <property type="nucleotide sequence ID" value="NZ_MTCZ01000140.1"/>
</dbReference>
<dbReference type="InterPro" id="IPR001296">
    <property type="entry name" value="Glyco_trans_1"/>
</dbReference>
<dbReference type="Pfam" id="PF00534">
    <property type="entry name" value="Glycos_transf_1"/>
    <property type="match status" value="1"/>
</dbReference>
<reference evidence="3 4" key="1">
    <citation type="journal article" date="2017" name="Infect. Genet. Evol.">
        <title>Comparative genome analysis of fish pathogen Flavobacterium columnare reveals extensive sequence diversity within the species.</title>
        <authorList>
            <person name="Kayansamruaj P."/>
            <person name="Dong H.T."/>
            <person name="Hirono I."/>
            <person name="Kondo H."/>
            <person name="Senapin S."/>
            <person name="Rodkhum C."/>
        </authorList>
    </citation>
    <scope>NUCLEOTIDE SEQUENCE [LARGE SCALE GENOMIC DNA]</scope>
    <source>
        <strain evidence="3 4">1215</strain>
    </source>
</reference>
<proteinExistence type="predicted"/>
<evidence type="ECO:0000313" key="3">
    <source>
        <dbReference type="EMBL" id="OWP83255.1"/>
    </source>
</evidence>
<dbReference type="InterPro" id="IPR028098">
    <property type="entry name" value="Glyco_trans_4-like_N"/>
</dbReference>
<protein>
    <submittedName>
        <fullName evidence="3">Glycosyl transferase family 1</fullName>
    </submittedName>
</protein>